<dbReference type="AlphaFoldDB" id="A0ABD5BE06"/>
<dbReference type="Proteomes" id="UP001234811">
    <property type="component" value="Unassembled WGS sequence"/>
</dbReference>
<accession>A0ABD5BE06</accession>
<organism evidence="1 2">
    <name type="scientific">Serratia marcescens</name>
    <dbReference type="NCBI Taxonomy" id="615"/>
    <lineage>
        <taxon>Bacteria</taxon>
        <taxon>Pseudomonadati</taxon>
        <taxon>Pseudomonadota</taxon>
        <taxon>Gammaproteobacteria</taxon>
        <taxon>Enterobacterales</taxon>
        <taxon>Yersiniaceae</taxon>
        <taxon>Serratia</taxon>
    </lineage>
</organism>
<sequence>MIEISAAEQQRIDELAFRLTNKPLTKTNIRALNLSPAQVDTIRRACIWGYEPHEIVSMYHYATLAFVLDQRKKFNHKLRRRFQISLNCKIAMCHCMTRDGKSKREIACLLEVNTQTVNRWLTDHQYPAKLVSKMRHWSEILESLHGPRPLNVSSPIFKPTSKTAKADEKNRNVVAKDKHDKQDYKHRLQAVGH</sequence>
<comment type="caution">
    <text evidence="1">The sequence shown here is derived from an EMBL/GenBank/DDBJ whole genome shotgun (WGS) entry which is preliminary data.</text>
</comment>
<name>A0ABD5BE06_SERMA</name>
<reference evidence="1 2" key="1">
    <citation type="submission" date="2023-07" db="EMBL/GenBank/DDBJ databases">
        <title>Pathogens genome sequencing project 196.</title>
        <authorList>
            <person name="Cao X."/>
        </authorList>
    </citation>
    <scope>NUCLEOTIDE SEQUENCE [LARGE SCALE GENOMIC DNA]</scope>
    <source>
        <strain evidence="1 2">SM41</strain>
    </source>
</reference>
<evidence type="ECO:0000313" key="1">
    <source>
        <dbReference type="EMBL" id="MDQ9554620.1"/>
    </source>
</evidence>
<evidence type="ECO:0008006" key="3">
    <source>
        <dbReference type="Google" id="ProtNLM"/>
    </source>
</evidence>
<proteinExistence type="predicted"/>
<dbReference type="RefSeq" id="WP_094887965.1">
    <property type="nucleotide sequence ID" value="NZ_CP026050.1"/>
</dbReference>
<gene>
    <name evidence="1" type="ORF">RF091_03650</name>
</gene>
<dbReference type="EMBL" id="JAVIPQ010000077">
    <property type="protein sequence ID" value="MDQ9554620.1"/>
    <property type="molecule type" value="Genomic_DNA"/>
</dbReference>
<evidence type="ECO:0000313" key="2">
    <source>
        <dbReference type="Proteomes" id="UP001234811"/>
    </source>
</evidence>
<protein>
    <recommendedName>
        <fullName evidence="3">Helix-turn-helix domain-containing protein</fullName>
    </recommendedName>
</protein>